<feature type="domain" description="AMP-binding enzyme C-terminal" evidence="8">
    <location>
        <begin position="434"/>
        <end position="510"/>
    </location>
</feature>
<comment type="caution">
    <text evidence="9">The sequence shown here is derived from an EMBL/GenBank/DDBJ whole genome shotgun (WGS) entry which is preliminary data.</text>
</comment>
<comment type="subcellular location">
    <subcellularLocation>
        <location evidence="2">Peroxisome</location>
    </subcellularLocation>
</comment>
<evidence type="ECO:0000256" key="5">
    <source>
        <dbReference type="ARBA" id="ARBA00022842"/>
    </source>
</evidence>
<dbReference type="GO" id="GO:0016405">
    <property type="term" value="F:CoA-ligase activity"/>
    <property type="evidence" value="ECO:0007669"/>
    <property type="project" value="TreeGrafter"/>
</dbReference>
<name>A0A9J6BY87_POLVA</name>
<dbReference type="GO" id="GO:0005777">
    <property type="term" value="C:peroxisome"/>
    <property type="evidence" value="ECO:0007669"/>
    <property type="project" value="UniProtKB-SubCell"/>
</dbReference>
<dbReference type="PANTHER" id="PTHR24096:SF423">
    <property type="entry name" value="GM05240P"/>
    <property type="match status" value="1"/>
</dbReference>
<feature type="domain" description="AMP-dependent synthetase/ligase" evidence="7">
    <location>
        <begin position="43"/>
        <end position="382"/>
    </location>
</feature>
<dbReference type="PANTHER" id="PTHR24096">
    <property type="entry name" value="LONG-CHAIN-FATTY-ACID--COA LIGASE"/>
    <property type="match status" value="1"/>
</dbReference>
<evidence type="ECO:0000259" key="7">
    <source>
        <dbReference type="Pfam" id="PF00501"/>
    </source>
</evidence>
<dbReference type="Pfam" id="PF00501">
    <property type="entry name" value="AMP-binding"/>
    <property type="match status" value="1"/>
</dbReference>
<dbReference type="FunFam" id="3.30.300.30:FF:000007">
    <property type="entry name" value="4-coumarate--CoA ligase 2"/>
    <property type="match status" value="1"/>
</dbReference>
<dbReference type="EMBL" id="JADBJN010000002">
    <property type="protein sequence ID" value="KAG5674515.1"/>
    <property type="molecule type" value="Genomic_DNA"/>
</dbReference>
<evidence type="ECO:0000256" key="6">
    <source>
        <dbReference type="ARBA" id="ARBA00023140"/>
    </source>
</evidence>
<keyword evidence="6" id="KW-0576">Peroxisome</keyword>
<dbReference type="InterPro" id="IPR045851">
    <property type="entry name" value="AMP-bd_C_sf"/>
</dbReference>
<comment type="cofactor">
    <cofactor evidence="1">
        <name>Mg(2+)</name>
        <dbReference type="ChEBI" id="CHEBI:18420"/>
    </cofactor>
</comment>
<evidence type="ECO:0000313" key="10">
    <source>
        <dbReference type="Proteomes" id="UP001107558"/>
    </source>
</evidence>
<dbReference type="Gene3D" id="3.30.300.30">
    <property type="match status" value="1"/>
</dbReference>
<evidence type="ECO:0000256" key="2">
    <source>
        <dbReference type="ARBA" id="ARBA00004275"/>
    </source>
</evidence>
<dbReference type="Proteomes" id="UP001107558">
    <property type="component" value="Chromosome 2"/>
</dbReference>
<keyword evidence="4" id="KW-0547">Nucleotide-binding</keyword>
<evidence type="ECO:0000259" key="8">
    <source>
        <dbReference type="Pfam" id="PF13193"/>
    </source>
</evidence>
<reference evidence="9" key="1">
    <citation type="submission" date="2021-03" db="EMBL/GenBank/DDBJ databases">
        <title>Chromosome level genome of the anhydrobiotic midge Polypedilum vanderplanki.</title>
        <authorList>
            <person name="Yoshida Y."/>
            <person name="Kikawada T."/>
            <person name="Gusev O."/>
        </authorList>
    </citation>
    <scope>NUCLEOTIDE SEQUENCE</scope>
    <source>
        <strain evidence="9">NIAS01</strain>
        <tissue evidence="9">Whole body or cell culture</tissue>
    </source>
</reference>
<accession>A0A9J6BY87</accession>
<dbReference type="GO" id="GO:0005524">
    <property type="term" value="F:ATP binding"/>
    <property type="evidence" value="ECO:0007669"/>
    <property type="project" value="UniProtKB-KW"/>
</dbReference>
<dbReference type="AlphaFoldDB" id="A0A9J6BY87"/>
<sequence>MKIENNVIYGGNYDKKFENISFGEFILRSLNKGGYCEYLINAKSGLTWTYADVLRETKKFANSFHTFDIKRNDKIAIISENRHEIAAIHFAAFCLNSIVAPINFAYTTMEIRHALNLTQPKIIFVSNLSAKNSIDACKELKFVKKVVNFDDRSFVNFIQKYHCNDFNLEEIVKQQIDIYTQSLPKGCELTQGNLFFTLGQYHNIQQTFKHFKRFNRTLNIAPWFHVIGFANLFLSLFSSQFSCVYIPKFNPHLFLRTIEKYKIVNILAPPPIVILLAKSPLVDQYDLSSLRLLSSGGASLTEEIENEIKSRFKSNLQIFQTYGMTETLTLTAYHKLENPIQKSIGKVLKGVYAKVIDNDGVALGPNKAGELCFKGPNIMKEYINNAKATAETIDKDDFLHTGDLGYYDENFNFFIVDRLKELIKYKAYQVAPAEIEGLFLSHPKIKDAGVIGIPNDVVGELPFAFVVKLPEVELTEKEVQDFIKENASNAKWLRGGVEFVDEIPKNPSGKILRRELREAYKISKAKL</sequence>
<keyword evidence="4" id="KW-0067">ATP-binding</keyword>
<dbReference type="Gene3D" id="3.40.50.980">
    <property type="match status" value="2"/>
</dbReference>
<evidence type="ECO:0000256" key="4">
    <source>
        <dbReference type="ARBA" id="ARBA00022840"/>
    </source>
</evidence>
<keyword evidence="5" id="KW-0460">Magnesium</keyword>
<dbReference type="OrthoDB" id="10253869at2759"/>
<gene>
    <name evidence="9" type="ORF">PVAND_004477</name>
</gene>
<dbReference type="InterPro" id="IPR025110">
    <property type="entry name" value="AMP-bd_C"/>
</dbReference>
<comment type="similarity">
    <text evidence="3">Belongs to the ATP-dependent AMP-binding enzyme family.</text>
</comment>
<dbReference type="Gene3D" id="2.30.38.10">
    <property type="entry name" value="Luciferase, Domain 3"/>
    <property type="match status" value="1"/>
</dbReference>
<proteinExistence type="inferred from homology"/>
<dbReference type="SUPFAM" id="SSF56801">
    <property type="entry name" value="Acetyl-CoA synthetase-like"/>
    <property type="match status" value="1"/>
</dbReference>
<keyword evidence="10" id="KW-1185">Reference proteome</keyword>
<protein>
    <submittedName>
        <fullName evidence="9">Uncharacterized protein</fullName>
    </submittedName>
</protein>
<dbReference type="Pfam" id="PF13193">
    <property type="entry name" value="AMP-binding_C"/>
    <property type="match status" value="1"/>
</dbReference>
<organism evidence="9 10">
    <name type="scientific">Polypedilum vanderplanki</name>
    <name type="common">Sleeping chironomid midge</name>
    <dbReference type="NCBI Taxonomy" id="319348"/>
    <lineage>
        <taxon>Eukaryota</taxon>
        <taxon>Metazoa</taxon>
        <taxon>Ecdysozoa</taxon>
        <taxon>Arthropoda</taxon>
        <taxon>Hexapoda</taxon>
        <taxon>Insecta</taxon>
        <taxon>Pterygota</taxon>
        <taxon>Neoptera</taxon>
        <taxon>Endopterygota</taxon>
        <taxon>Diptera</taxon>
        <taxon>Nematocera</taxon>
        <taxon>Chironomoidea</taxon>
        <taxon>Chironomidae</taxon>
        <taxon>Chironominae</taxon>
        <taxon>Polypedilum</taxon>
        <taxon>Polypedilum</taxon>
    </lineage>
</organism>
<dbReference type="InterPro" id="IPR000873">
    <property type="entry name" value="AMP-dep_synth/lig_dom"/>
</dbReference>
<evidence type="ECO:0000256" key="3">
    <source>
        <dbReference type="ARBA" id="ARBA00006432"/>
    </source>
</evidence>
<evidence type="ECO:0000256" key="1">
    <source>
        <dbReference type="ARBA" id="ARBA00001946"/>
    </source>
</evidence>
<evidence type="ECO:0000313" key="9">
    <source>
        <dbReference type="EMBL" id="KAG5674515.1"/>
    </source>
</evidence>